<organism evidence="2 3">
    <name type="scientific">Eleusine coracana subsp. coracana</name>
    <dbReference type="NCBI Taxonomy" id="191504"/>
    <lineage>
        <taxon>Eukaryota</taxon>
        <taxon>Viridiplantae</taxon>
        <taxon>Streptophyta</taxon>
        <taxon>Embryophyta</taxon>
        <taxon>Tracheophyta</taxon>
        <taxon>Spermatophyta</taxon>
        <taxon>Magnoliopsida</taxon>
        <taxon>Liliopsida</taxon>
        <taxon>Poales</taxon>
        <taxon>Poaceae</taxon>
        <taxon>PACMAD clade</taxon>
        <taxon>Chloridoideae</taxon>
        <taxon>Cynodonteae</taxon>
        <taxon>Eleusininae</taxon>
        <taxon>Eleusine</taxon>
    </lineage>
</organism>
<sequence>MSRAASPCLVVMPSPRASSSCHASASPRAPLSIAWARAATRSPPHTRQSPPHKLELPHERLPTCARLRRVSLSRGRARSSCRTRLRYDRLRRVSAFVVRARAAVVPASVRALELPPQSPPCARSSSHRAAASAPRAPTAFGSPCSPASTGARRPAGAGHSASLASGRLL</sequence>
<feature type="compositionally biased region" description="Low complexity" evidence="1">
    <location>
        <begin position="120"/>
        <end position="139"/>
    </location>
</feature>
<reference evidence="2" key="1">
    <citation type="journal article" date="2018" name="DNA Res.">
        <title>Multiple hybrid de novo genome assembly of finger millet, an orphan allotetraploid crop.</title>
        <authorList>
            <person name="Hatakeyama M."/>
            <person name="Aluri S."/>
            <person name="Balachadran M.T."/>
            <person name="Sivarajan S.R."/>
            <person name="Patrignani A."/>
            <person name="Gruter S."/>
            <person name="Poveda L."/>
            <person name="Shimizu-Inatsugi R."/>
            <person name="Baeten J."/>
            <person name="Francoijs K.J."/>
            <person name="Nataraja K.N."/>
            <person name="Reddy Y.A.N."/>
            <person name="Phadnis S."/>
            <person name="Ravikumar R.L."/>
            <person name="Schlapbach R."/>
            <person name="Sreeman S.M."/>
            <person name="Shimizu K.K."/>
        </authorList>
    </citation>
    <scope>NUCLEOTIDE SEQUENCE</scope>
</reference>
<evidence type="ECO:0000256" key="1">
    <source>
        <dbReference type="SAM" id="MobiDB-lite"/>
    </source>
</evidence>
<evidence type="ECO:0000313" key="2">
    <source>
        <dbReference type="EMBL" id="GJN34156.1"/>
    </source>
</evidence>
<dbReference type="Proteomes" id="UP001054889">
    <property type="component" value="Unassembled WGS sequence"/>
</dbReference>
<feature type="compositionally biased region" description="Low complexity" evidence="1">
    <location>
        <begin position="155"/>
        <end position="169"/>
    </location>
</feature>
<feature type="region of interest" description="Disordered" evidence="1">
    <location>
        <begin position="113"/>
        <end position="169"/>
    </location>
</feature>
<dbReference type="EMBL" id="BQKI01000085">
    <property type="protein sequence ID" value="GJN34156.1"/>
    <property type="molecule type" value="Genomic_DNA"/>
</dbReference>
<keyword evidence="3" id="KW-1185">Reference proteome</keyword>
<evidence type="ECO:0000313" key="3">
    <source>
        <dbReference type="Proteomes" id="UP001054889"/>
    </source>
</evidence>
<comment type="caution">
    <text evidence="2">The sequence shown here is derived from an EMBL/GenBank/DDBJ whole genome shotgun (WGS) entry which is preliminary data.</text>
</comment>
<name>A0AAV5FIS3_ELECO</name>
<reference evidence="2" key="2">
    <citation type="submission" date="2021-12" db="EMBL/GenBank/DDBJ databases">
        <title>Resequencing data analysis of finger millet.</title>
        <authorList>
            <person name="Hatakeyama M."/>
            <person name="Aluri S."/>
            <person name="Balachadran M.T."/>
            <person name="Sivarajan S.R."/>
            <person name="Poveda L."/>
            <person name="Shimizu-Inatsugi R."/>
            <person name="Schlapbach R."/>
            <person name="Sreeman S.M."/>
            <person name="Shimizu K.K."/>
        </authorList>
    </citation>
    <scope>NUCLEOTIDE SEQUENCE</scope>
</reference>
<protein>
    <submittedName>
        <fullName evidence="2">Uncharacterized protein</fullName>
    </submittedName>
</protein>
<proteinExistence type="predicted"/>
<gene>
    <name evidence="2" type="primary">gb22799</name>
    <name evidence="2" type="ORF">PR202_gb22799</name>
</gene>
<accession>A0AAV5FIS3</accession>
<dbReference type="AlphaFoldDB" id="A0AAV5FIS3"/>